<evidence type="ECO:0000313" key="3">
    <source>
        <dbReference type="Proteomes" id="UP000272400"/>
    </source>
</evidence>
<dbReference type="InterPro" id="IPR001387">
    <property type="entry name" value="Cro/C1-type_HTH"/>
</dbReference>
<protein>
    <submittedName>
        <fullName evidence="2">Helix-turn-helix protein</fullName>
    </submittedName>
</protein>
<evidence type="ECO:0000313" key="2">
    <source>
        <dbReference type="EMBL" id="ROO89643.1"/>
    </source>
</evidence>
<dbReference type="Pfam" id="PF19054">
    <property type="entry name" value="DUF5753"/>
    <property type="match status" value="1"/>
</dbReference>
<dbReference type="PROSITE" id="PS50943">
    <property type="entry name" value="HTH_CROC1"/>
    <property type="match status" value="1"/>
</dbReference>
<proteinExistence type="predicted"/>
<evidence type="ECO:0000259" key="1">
    <source>
        <dbReference type="PROSITE" id="PS50943"/>
    </source>
</evidence>
<dbReference type="GO" id="GO:0003677">
    <property type="term" value="F:DNA binding"/>
    <property type="evidence" value="ECO:0007669"/>
    <property type="project" value="InterPro"/>
</dbReference>
<reference evidence="2 3" key="1">
    <citation type="submission" date="2018-11" db="EMBL/GenBank/DDBJ databases">
        <title>Sequencing the genomes of 1000 actinobacteria strains.</title>
        <authorList>
            <person name="Klenk H.-P."/>
        </authorList>
    </citation>
    <scope>NUCLEOTIDE SEQUENCE [LARGE SCALE GENOMIC DNA]</scope>
    <source>
        <strain evidence="2 3">DSM 44254</strain>
    </source>
</reference>
<comment type="caution">
    <text evidence="2">The sequence shown here is derived from an EMBL/GenBank/DDBJ whole genome shotgun (WGS) entry which is preliminary data.</text>
</comment>
<dbReference type="AlphaFoldDB" id="A0A3N1D7X6"/>
<dbReference type="EMBL" id="RJKE01000001">
    <property type="protein sequence ID" value="ROO89643.1"/>
    <property type="molecule type" value="Genomic_DNA"/>
</dbReference>
<dbReference type="Proteomes" id="UP000272400">
    <property type="component" value="Unassembled WGS sequence"/>
</dbReference>
<dbReference type="SUPFAM" id="SSF47413">
    <property type="entry name" value="lambda repressor-like DNA-binding domains"/>
    <property type="match status" value="1"/>
</dbReference>
<keyword evidence="3" id="KW-1185">Reference proteome</keyword>
<name>A0A3N1D7X6_9ACTN</name>
<dbReference type="Gene3D" id="1.10.260.40">
    <property type="entry name" value="lambda repressor-like DNA-binding domains"/>
    <property type="match status" value="1"/>
</dbReference>
<accession>A0A3N1D7X6</accession>
<dbReference type="InterPro" id="IPR010982">
    <property type="entry name" value="Lambda_DNA-bd_dom_sf"/>
</dbReference>
<dbReference type="CDD" id="cd00093">
    <property type="entry name" value="HTH_XRE"/>
    <property type="match status" value="1"/>
</dbReference>
<dbReference type="RefSeq" id="WP_170201713.1">
    <property type="nucleotide sequence ID" value="NZ_RJKE01000001.1"/>
</dbReference>
<dbReference type="Pfam" id="PF13560">
    <property type="entry name" value="HTH_31"/>
    <property type="match status" value="1"/>
</dbReference>
<feature type="domain" description="HTH cro/C1-type" evidence="1">
    <location>
        <begin position="22"/>
        <end position="77"/>
    </location>
</feature>
<dbReference type="SMART" id="SM00530">
    <property type="entry name" value="HTH_XRE"/>
    <property type="match status" value="1"/>
</dbReference>
<sequence length="284" mass="32132">MPVVRAPLDPENSLWSWLAYELRAQRERHGLSLTQVGRLIHAARSTVCNIEAGRARINEDQVKILDARYGTGRTLELVLYFARLGHDPDWFRQYTQYEATSSIIRVYAGQGIPMPLQTDLYTRSLVSEHSLGDRETELKSRILRRDLILERADPPYVWALLDEAALELEVGGVSTLITQLEYLLCLAERANVCTRVIPKSAGAHLGTDGAFRVISMKGRDIAYAGAYRGGRLIESPAEVREVVIDYERISQKALSERDTCALIERKLEWYRCVQSGGRVPTAEW</sequence>
<gene>
    <name evidence="2" type="ORF">EDD29_7348</name>
</gene>
<dbReference type="InterPro" id="IPR043917">
    <property type="entry name" value="DUF5753"/>
</dbReference>
<organism evidence="2 3">
    <name type="scientific">Actinocorallia herbida</name>
    <dbReference type="NCBI Taxonomy" id="58109"/>
    <lineage>
        <taxon>Bacteria</taxon>
        <taxon>Bacillati</taxon>
        <taxon>Actinomycetota</taxon>
        <taxon>Actinomycetes</taxon>
        <taxon>Streptosporangiales</taxon>
        <taxon>Thermomonosporaceae</taxon>
        <taxon>Actinocorallia</taxon>
    </lineage>
</organism>